<evidence type="ECO:0000313" key="2">
    <source>
        <dbReference type="Proteomes" id="UP000058114"/>
    </source>
</evidence>
<dbReference type="KEGG" id="asr:WL1483_1565"/>
<reference evidence="1 2" key="2">
    <citation type="journal article" date="2016" name="Genome Announc.">
        <title>Complete Genome Sequence of the Highly Virulent Aeromonas schubertii Strain WL1483, Isolated from Diseased Snakehead Fish (Channa argus) in China.</title>
        <authorList>
            <person name="Liu L."/>
            <person name="Li N."/>
            <person name="Zhang D."/>
            <person name="Fu X."/>
            <person name="Shi C."/>
            <person name="Lin Q."/>
            <person name="Hao G."/>
        </authorList>
    </citation>
    <scope>NUCLEOTIDE SEQUENCE [LARGE SCALE GENOMIC DNA]</scope>
    <source>
        <strain evidence="1 2">WL1483</strain>
    </source>
</reference>
<proteinExistence type="predicted"/>
<organism evidence="1 2">
    <name type="scientific">Aeromonas schubertii</name>
    <dbReference type="NCBI Taxonomy" id="652"/>
    <lineage>
        <taxon>Bacteria</taxon>
        <taxon>Pseudomonadati</taxon>
        <taxon>Pseudomonadota</taxon>
        <taxon>Gammaproteobacteria</taxon>
        <taxon>Aeromonadales</taxon>
        <taxon>Aeromonadaceae</taxon>
        <taxon>Aeromonas</taxon>
    </lineage>
</organism>
<protein>
    <submittedName>
        <fullName evidence="1">Uncharacterized protein</fullName>
    </submittedName>
</protein>
<evidence type="ECO:0000313" key="1">
    <source>
        <dbReference type="EMBL" id="ALP40984.1"/>
    </source>
</evidence>
<dbReference type="AlphaFoldDB" id="A0A0S2SGY9"/>
<reference evidence="2" key="1">
    <citation type="submission" date="2015-10" db="EMBL/GenBank/DDBJ databases">
        <title>Complete Genome Sequence of Aeromonas schubertii strain WL1483.</title>
        <authorList>
            <person name="Liu L."/>
        </authorList>
    </citation>
    <scope>NUCLEOTIDE SEQUENCE [LARGE SCALE GENOMIC DNA]</scope>
    <source>
        <strain evidence="2">WL1483</strain>
    </source>
</reference>
<name>A0A0S2SGY9_9GAMM</name>
<dbReference type="PATRIC" id="fig|652.5.peg.3371"/>
<dbReference type="EMBL" id="CP013067">
    <property type="protein sequence ID" value="ALP40984.1"/>
    <property type="molecule type" value="Genomic_DNA"/>
</dbReference>
<gene>
    <name evidence="1" type="ORF">WL1483_1565</name>
</gene>
<accession>A0A0S2SGY9</accession>
<sequence>MVGSNASYWFASALYTQSFQYPNPFRR</sequence>
<dbReference type="Proteomes" id="UP000058114">
    <property type="component" value="Chromosome"/>
</dbReference>